<evidence type="ECO:0000256" key="16">
    <source>
        <dbReference type="ARBA" id="ARBA00049334"/>
    </source>
</evidence>
<reference evidence="19" key="1">
    <citation type="submission" date="2015-11" db="EMBL/GenBank/DDBJ databases">
        <title>De novo transcriptome assembly of four potential Pierce s Disease insect vectors from Arizona vineyards.</title>
        <authorList>
            <person name="Tassone E.E."/>
        </authorList>
    </citation>
    <scope>NUCLEOTIDE SEQUENCE</scope>
</reference>
<dbReference type="GO" id="GO:0045329">
    <property type="term" value="P:carnitine biosynthetic process"/>
    <property type="evidence" value="ECO:0007669"/>
    <property type="project" value="UniProtKB-UniPathway"/>
</dbReference>
<dbReference type="Gene3D" id="3.60.130.10">
    <property type="entry name" value="Clavaminate synthase-like"/>
    <property type="match status" value="1"/>
</dbReference>
<evidence type="ECO:0000256" key="7">
    <source>
        <dbReference type="ARBA" id="ARBA00022723"/>
    </source>
</evidence>
<dbReference type="Pfam" id="PF06155">
    <property type="entry name" value="GBBH-like_N"/>
    <property type="match status" value="1"/>
</dbReference>
<evidence type="ECO:0000256" key="12">
    <source>
        <dbReference type="ARBA" id="ARBA00030363"/>
    </source>
</evidence>
<gene>
    <name evidence="19" type="ORF">g.34559</name>
</gene>
<evidence type="ECO:0000256" key="1">
    <source>
        <dbReference type="ARBA" id="ARBA00001954"/>
    </source>
</evidence>
<dbReference type="InterPro" id="IPR050411">
    <property type="entry name" value="AlphaKG_dependent_hydroxylases"/>
</dbReference>
<dbReference type="PANTHER" id="PTHR10696">
    <property type="entry name" value="GAMMA-BUTYROBETAINE HYDROXYLASE-RELATED"/>
    <property type="match status" value="1"/>
</dbReference>
<comment type="catalytic activity">
    <reaction evidence="16">
        <text>N(6),N(6),N(6)-trimethyl-L-lysine + 2-oxoglutarate + O2 = (3S)-3-hydroxy-N(6),N(6),N(6)-trimethyl-L-lysine + succinate + CO2</text>
        <dbReference type="Rhea" id="RHEA:14181"/>
        <dbReference type="ChEBI" id="CHEBI:15379"/>
        <dbReference type="ChEBI" id="CHEBI:16526"/>
        <dbReference type="ChEBI" id="CHEBI:16810"/>
        <dbReference type="ChEBI" id="CHEBI:30031"/>
        <dbReference type="ChEBI" id="CHEBI:58100"/>
        <dbReference type="ChEBI" id="CHEBI:141499"/>
        <dbReference type="EC" id="1.14.11.8"/>
    </reaction>
</comment>
<comment type="cofactor">
    <cofactor evidence="2">
        <name>L-ascorbate</name>
        <dbReference type="ChEBI" id="CHEBI:38290"/>
    </cofactor>
</comment>
<evidence type="ECO:0000256" key="10">
    <source>
        <dbReference type="ARBA" id="ARBA00023002"/>
    </source>
</evidence>
<keyword evidence="9" id="KW-0223">Dioxygenase</keyword>
<dbReference type="GO" id="GO:0005506">
    <property type="term" value="F:iron ion binding"/>
    <property type="evidence" value="ECO:0007669"/>
    <property type="project" value="InterPro"/>
</dbReference>
<organism evidence="19">
    <name type="scientific">Graphocephala atropunctata</name>
    <dbReference type="NCBI Taxonomy" id="36148"/>
    <lineage>
        <taxon>Eukaryota</taxon>
        <taxon>Metazoa</taxon>
        <taxon>Ecdysozoa</taxon>
        <taxon>Arthropoda</taxon>
        <taxon>Hexapoda</taxon>
        <taxon>Insecta</taxon>
        <taxon>Pterygota</taxon>
        <taxon>Neoptera</taxon>
        <taxon>Paraneoptera</taxon>
        <taxon>Hemiptera</taxon>
        <taxon>Auchenorrhyncha</taxon>
        <taxon>Membracoidea</taxon>
        <taxon>Cicadellidae</taxon>
        <taxon>Cicadellinae</taxon>
        <taxon>Cicadellini</taxon>
        <taxon>Graphocephala</taxon>
    </lineage>
</organism>
<dbReference type="NCBIfam" id="TIGR02410">
    <property type="entry name" value="carnitine_TMLD"/>
    <property type="match status" value="1"/>
</dbReference>
<protein>
    <recommendedName>
        <fullName evidence="6">Trimethyllysine dioxygenase, mitochondrial</fullName>
        <ecNumber evidence="5">1.14.11.8</ecNumber>
    </recommendedName>
    <alternativeName>
        <fullName evidence="13">Epsilon-trimethyllysine 2-oxoglutarate dioxygenase</fullName>
    </alternativeName>
    <alternativeName>
        <fullName evidence="12">TML hydroxylase</fullName>
    </alternativeName>
    <alternativeName>
        <fullName evidence="14">TML-alpha-ketoglutarate dioxygenase</fullName>
    </alternativeName>
</protein>
<dbReference type="InterPro" id="IPR038492">
    <property type="entry name" value="GBBH-like_N_sf"/>
</dbReference>
<evidence type="ECO:0000256" key="2">
    <source>
        <dbReference type="ARBA" id="ARBA00001961"/>
    </source>
</evidence>
<dbReference type="Gene3D" id="3.30.2020.30">
    <property type="match status" value="1"/>
</dbReference>
<evidence type="ECO:0000259" key="18">
    <source>
        <dbReference type="Pfam" id="PF06155"/>
    </source>
</evidence>
<keyword evidence="7" id="KW-0479">Metal-binding</keyword>
<dbReference type="GO" id="GO:0005739">
    <property type="term" value="C:mitochondrion"/>
    <property type="evidence" value="ECO:0007669"/>
    <property type="project" value="TreeGrafter"/>
</dbReference>
<evidence type="ECO:0000256" key="14">
    <source>
        <dbReference type="ARBA" id="ARBA00032283"/>
    </source>
</evidence>
<dbReference type="GO" id="GO:0050353">
    <property type="term" value="F:trimethyllysine dioxygenase activity"/>
    <property type="evidence" value="ECO:0007669"/>
    <property type="project" value="UniProtKB-EC"/>
</dbReference>
<dbReference type="InterPro" id="IPR042098">
    <property type="entry name" value="TauD-like_sf"/>
</dbReference>
<comment type="pathway">
    <text evidence="3">Amine and polyamine biosynthesis; carnitine biosynthesis.</text>
</comment>
<evidence type="ECO:0000256" key="13">
    <source>
        <dbReference type="ARBA" id="ARBA00031778"/>
    </source>
</evidence>
<evidence type="ECO:0000256" key="15">
    <source>
        <dbReference type="ARBA" id="ARBA00046008"/>
    </source>
</evidence>
<evidence type="ECO:0000256" key="3">
    <source>
        <dbReference type="ARBA" id="ARBA00005022"/>
    </source>
</evidence>
<evidence type="ECO:0000259" key="17">
    <source>
        <dbReference type="Pfam" id="PF02668"/>
    </source>
</evidence>
<evidence type="ECO:0000256" key="6">
    <source>
        <dbReference type="ARBA" id="ARBA00016835"/>
    </source>
</evidence>
<evidence type="ECO:0000313" key="19">
    <source>
        <dbReference type="EMBL" id="JAT14136.1"/>
    </source>
</evidence>
<dbReference type="FunFam" id="3.30.2020.30:FF:000002">
    <property type="entry name" value="Putative gamma-butyrobetaine dioxygenase"/>
    <property type="match status" value="1"/>
</dbReference>
<evidence type="ECO:0000256" key="9">
    <source>
        <dbReference type="ARBA" id="ARBA00022964"/>
    </source>
</evidence>
<dbReference type="AlphaFoldDB" id="A0A1B6KRQ4"/>
<dbReference type="InterPro" id="IPR003819">
    <property type="entry name" value="TauD/TfdA-like"/>
</dbReference>
<keyword evidence="10" id="KW-0560">Oxidoreductase</keyword>
<name>A0A1B6KRQ4_9HEMI</name>
<feature type="domain" description="TauD/TfdA-like" evidence="17">
    <location>
        <begin position="175"/>
        <end position="390"/>
    </location>
</feature>
<comment type="similarity">
    <text evidence="4">Belongs to the gamma-BBH/TMLD family.</text>
</comment>
<keyword evidence="11" id="KW-0408">Iron</keyword>
<evidence type="ECO:0000256" key="11">
    <source>
        <dbReference type="ARBA" id="ARBA00023004"/>
    </source>
</evidence>
<comment type="cofactor">
    <cofactor evidence="1">
        <name>Fe(2+)</name>
        <dbReference type="ChEBI" id="CHEBI:29033"/>
    </cofactor>
</comment>
<dbReference type="InterPro" id="IPR012776">
    <property type="entry name" value="Trimethyllysine_dOase"/>
</dbReference>
<dbReference type="EC" id="1.14.11.8" evidence="5"/>
<keyword evidence="8" id="KW-0124">Carnitine biosynthesis</keyword>
<feature type="domain" description="Gamma-butyrobetaine hydroxylase-like N-terminal" evidence="18">
    <location>
        <begin position="60"/>
        <end position="139"/>
    </location>
</feature>
<evidence type="ECO:0000256" key="5">
    <source>
        <dbReference type="ARBA" id="ARBA00012267"/>
    </source>
</evidence>
<evidence type="ECO:0000256" key="8">
    <source>
        <dbReference type="ARBA" id="ARBA00022873"/>
    </source>
</evidence>
<dbReference type="InterPro" id="IPR010376">
    <property type="entry name" value="GBBH-like_N"/>
</dbReference>
<dbReference type="EMBL" id="GEBQ01025841">
    <property type="protein sequence ID" value="JAT14136.1"/>
    <property type="molecule type" value="Transcribed_RNA"/>
</dbReference>
<dbReference type="Pfam" id="PF02668">
    <property type="entry name" value="TauD"/>
    <property type="match status" value="1"/>
</dbReference>
<dbReference type="SUPFAM" id="SSF51197">
    <property type="entry name" value="Clavaminate synthase-like"/>
    <property type="match status" value="1"/>
</dbReference>
<comment type="function">
    <text evidence="15">Converts trimethyllysine (TML) into hydroxytrimethyllysine (HTML).</text>
</comment>
<evidence type="ECO:0000256" key="4">
    <source>
        <dbReference type="ARBA" id="ARBA00008654"/>
    </source>
</evidence>
<sequence length="411" mass="47216">MFKHFLSNNRFKLCLAVQKQLQSNPHSVKLYSKTASQRKQLGGFEYKEDTSGFKNSVAVTNTHLEVKETTHEKLEFGFEWLRENCRCTSCYNGITNQRNVQIFDIRTDIQPTNFSLSHNNLKIVWNDGHHSEYALDWLRVQSRDEASPTEVLWSGDMSAHVEYVTASEIKTRNGITRLIKSLLEYGVGFVTNVKPDIQTTKEVIRHIGPPQQTLFGSMWEFSDTMDHLDTAYSNVALDAHTDTSYFIQPAGLIIFHCIKRNCEGGKTLLVDGFRAAREVELESQALYHCLKTIHTEFQYLEKGHHLASLSTIIRHKPNGRINQIRYNLYDRSARQPSQSRQFYQSVRRLAAAVRKPEAEWWLTLEPGTVVFINNWRVLHGRSAYHGQRSVGGAYVHMGNLLSRARSLALIK</sequence>
<proteinExistence type="inferred from homology"/>
<dbReference type="UniPathway" id="UPA00118"/>
<accession>A0A1B6KRQ4</accession>
<dbReference type="PANTHER" id="PTHR10696:SF51">
    <property type="entry name" value="TRIMETHYLLYSINE DIOXYGENASE, MITOCHONDRIAL"/>
    <property type="match status" value="1"/>
</dbReference>